<evidence type="ECO:0000256" key="5">
    <source>
        <dbReference type="ARBA" id="ARBA00023146"/>
    </source>
</evidence>
<dbReference type="EC" id="6.1.1.3" evidence="7"/>
<dbReference type="Gene3D" id="3.40.50.800">
    <property type="entry name" value="Anticodon-binding domain"/>
    <property type="match status" value="1"/>
</dbReference>
<evidence type="ECO:0000259" key="6">
    <source>
        <dbReference type="Pfam" id="PF03129"/>
    </source>
</evidence>
<dbReference type="InterPro" id="IPR004154">
    <property type="entry name" value="Anticodon-bd"/>
</dbReference>
<keyword evidence="5" id="KW-0030">Aminoacyl-tRNA synthetase</keyword>
<dbReference type="Gene3D" id="3.30.930.10">
    <property type="entry name" value="Bira Bifunctional Protein, Domain 2"/>
    <property type="match status" value="1"/>
</dbReference>
<dbReference type="EMBL" id="CP075585">
    <property type="protein sequence ID" value="QZA58642.1"/>
    <property type="molecule type" value="Genomic_DNA"/>
</dbReference>
<keyword evidence="2 7" id="KW-0436">Ligase</keyword>
<feature type="domain" description="Anticodon-binding" evidence="6">
    <location>
        <begin position="417"/>
        <end position="506"/>
    </location>
</feature>
<dbReference type="Gene3D" id="3.30.980.10">
    <property type="entry name" value="Threonyl-trna Synthetase, Chain A, domain 2"/>
    <property type="match status" value="1"/>
</dbReference>
<gene>
    <name evidence="7" type="ORF">RHAB15C_0000520</name>
</gene>
<protein>
    <submittedName>
        <fullName evidence="7">Threonine--tRNA ligase</fullName>
        <ecNumber evidence="7">6.1.1.3</ecNumber>
    </submittedName>
</protein>
<evidence type="ECO:0000256" key="4">
    <source>
        <dbReference type="ARBA" id="ARBA00022917"/>
    </source>
</evidence>
<evidence type="ECO:0000256" key="2">
    <source>
        <dbReference type="ARBA" id="ARBA00022598"/>
    </source>
</evidence>
<dbReference type="Pfam" id="PF03129">
    <property type="entry name" value="HGTP_anticodon"/>
    <property type="match status" value="1"/>
</dbReference>
<keyword evidence="3" id="KW-0694">RNA-binding</keyword>
<name>A0ABX8Z3I1_9BACT</name>
<dbReference type="SUPFAM" id="SSF55186">
    <property type="entry name" value="ThrRS/AlaRS common domain"/>
    <property type="match status" value="1"/>
</dbReference>
<reference evidence="7 8" key="2">
    <citation type="submission" date="2021-05" db="EMBL/GenBank/DDBJ databases">
        <title>Ecology and evolution of chlamydial symbionts of arthropods.</title>
        <authorList>
            <person name="Halter T."/>
            <person name="Sixt B.S."/>
            <person name="Toenshoff E.R."/>
            <person name="Koestlbacher S."/>
            <person name="Schulz F."/>
            <person name="Kostanjsek R."/>
            <person name="Collingro A."/>
            <person name="Hendrickx F."/>
            <person name="Horn M."/>
        </authorList>
    </citation>
    <scope>NUCLEOTIDE SEQUENCE [LARGE SCALE GENOMIC DNA]</scope>
    <source>
        <strain evidence="7 8">15C</strain>
    </source>
</reference>
<organism evidence="7 8">
    <name type="scientific">Candidatus Rhabdochlamydia porcellionis</name>
    <dbReference type="NCBI Taxonomy" id="225148"/>
    <lineage>
        <taxon>Bacteria</taxon>
        <taxon>Pseudomonadati</taxon>
        <taxon>Chlamydiota</taxon>
        <taxon>Chlamydiia</taxon>
        <taxon>Parachlamydiales</taxon>
        <taxon>Candidatus Rhabdochlamydiaceae</taxon>
        <taxon>Candidatus Rhabdochlamydia</taxon>
    </lineage>
</organism>
<dbReference type="GO" id="GO:0004829">
    <property type="term" value="F:threonine-tRNA ligase activity"/>
    <property type="evidence" value="ECO:0007669"/>
    <property type="project" value="UniProtKB-EC"/>
</dbReference>
<accession>A0ABX8Z3I1</accession>
<sequence>MSKNNGIIENQINALLLAAAVVELFPKVLLVEGQGTETCFFYDIVFPFDFESHLLGVIEDRMRMIYKEDRVLRSLEMTPHNAALWMEHQKQYLIAKKLKKYPCSLVTMGQIGEFATWTPHLNLPTNRTSFTAKLKESFLICSFIPGLVRIVGIANGSCKQKRLFWQEHNHLQLVCDMQLFMPLENQEGWVWLSKAEDLKEILINYWKKESIKENIEFITSPYLLTSARSFNPVVSYHKQIFQNSQKKMNRLAELAWVINSDFNDMQQGLFQSFCYLTDFTHLFCSKDNLLKECISSLQFILKIPKILGFEFEIVLRGSYNKIRKKNDTHLSIMQMALKELQLEYRIESKGHSDFIECVEVYIADSLRRWWRGPFLNLLKGDQEVILLRSMFGSLERMIGLLVEQTGGKLPLWLTSEKVRIIVVNAESKLYAEAVCSQLSQKGIKVLMDYQYSVSLAQRFYRAIKAHISYIVLIGEKERLANMLTLHESGLNQEQSITLDALFTRIQMATGGKNSESENQ</sequence>
<dbReference type="InterPro" id="IPR036621">
    <property type="entry name" value="Anticodon-bd_dom_sf"/>
</dbReference>
<keyword evidence="8" id="KW-1185">Reference proteome</keyword>
<evidence type="ECO:0000256" key="3">
    <source>
        <dbReference type="ARBA" id="ARBA00022884"/>
    </source>
</evidence>
<dbReference type="InterPro" id="IPR018163">
    <property type="entry name" value="Thr/Ala-tRNA-synth_IIc_edit"/>
</dbReference>
<dbReference type="PANTHER" id="PTHR11451">
    <property type="entry name" value="THREONINE-TRNA LIGASE"/>
    <property type="match status" value="1"/>
</dbReference>
<dbReference type="PANTHER" id="PTHR11451:SF44">
    <property type="entry name" value="THREONINE--TRNA LIGASE, CHLOROPLASTIC_MITOCHONDRIAL 2"/>
    <property type="match status" value="1"/>
</dbReference>
<evidence type="ECO:0000256" key="1">
    <source>
        <dbReference type="ARBA" id="ARBA00022555"/>
    </source>
</evidence>
<dbReference type="Proteomes" id="UP000822862">
    <property type="component" value="Chromosome"/>
</dbReference>
<evidence type="ECO:0000313" key="8">
    <source>
        <dbReference type="Proteomes" id="UP000822862"/>
    </source>
</evidence>
<reference evidence="7 8" key="1">
    <citation type="submission" date="2020-01" db="EMBL/GenBank/DDBJ databases">
        <authorList>
            <person name="Sixt B."/>
            <person name="Schulz F."/>
            <person name="Kostanjsek R."/>
            <person name="Koestlbacher S."/>
            <person name="Collingro A."/>
            <person name="Toenshoff E."/>
            <person name="Horn M."/>
        </authorList>
    </citation>
    <scope>NUCLEOTIDE SEQUENCE [LARGE SCALE GENOMIC DNA]</scope>
    <source>
        <strain evidence="7 8">15C</strain>
    </source>
</reference>
<keyword evidence="4" id="KW-0648">Protein biosynthesis</keyword>
<dbReference type="RefSeq" id="WP_194845761.1">
    <property type="nucleotide sequence ID" value="NZ_CP075585.1"/>
</dbReference>
<proteinExistence type="predicted"/>
<dbReference type="SUPFAM" id="SSF55681">
    <property type="entry name" value="Class II aaRS and biotin synthetases"/>
    <property type="match status" value="1"/>
</dbReference>
<evidence type="ECO:0000313" key="7">
    <source>
        <dbReference type="EMBL" id="QZA58642.1"/>
    </source>
</evidence>
<keyword evidence="1" id="KW-0820">tRNA-binding</keyword>
<dbReference type="InterPro" id="IPR045864">
    <property type="entry name" value="aa-tRNA-synth_II/BPL/LPL"/>
</dbReference>
<dbReference type="SUPFAM" id="SSF52954">
    <property type="entry name" value="Class II aaRS ABD-related"/>
    <property type="match status" value="1"/>
</dbReference>